<evidence type="ECO:0000313" key="3">
    <source>
        <dbReference type="EMBL" id="KAI0524571.1"/>
    </source>
</evidence>
<dbReference type="Proteomes" id="UP000829196">
    <property type="component" value="Unassembled WGS sequence"/>
</dbReference>
<protein>
    <recommendedName>
        <fullName evidence="2">CCHC-type domain-containing protein</fullName>
    </recommendedName>
</protein>
<keyword evidence="4" id="KW-1185">Reference proteome</keyword>
<dbReference type="InterPro" id="IPR025558">
    <property type="entry name" value="DUF4283"/>
</dbReference>
<dbReference type="SUPFAM" id="SSF57756">
    <property type="entry name" value="Retrovirus zinc finger-like domains"/>
    <property type="match status" value="1"/>
</dbReference>
<gene>
    <name evidence="3" type="ORF">KFK09_003948</name>
</gene>
<feature type="domain" description="CCHC-type" evidence="2">
    <location>
        <begin position="144"/>
        <end position="159"/>
    </location>
</feature>
<dbReference type="InterPro" id="IPR040256">
    <property type="entry name" value="At4g02000-like"/>
</dbReference>
<dbReference type="PANTHER" id="PTHR31286">
    <property type="entry name" value="GLYCINE-RICH CELL WALL STRUCTURAL PROTEIN 1.8-LIKE"/>
    <property type="match status" value="1"/>
</dbReference>
<keyword evidence="1" id="KW-0862">Zinc</keyword>
<evidence type="ECO:0000259" key="2">
    <source>
        <dbReference type="PROSITE" id="PS50158"/>
    </source>
</evidence>
<name>A0A8T3C4K8_DENNO</name>
<sequence length="339" mass="38047">MATVWKIPLDCTGGWILCSLFAVEIMEKVLTGGPWFVNGHIVGMDRWNPSFNPNSLKGLVSPIWIRMPNLPLYCWDETNVSRIASKVGKPLLIDGYMFQWGRREFARICVRVELDKKLPLGVWVEGREGRFFQKVEYEKISSLCFQCGKIGHVAEYCPELKNRNVANNMEKKDENSKNMGKTVEVNVNEDYSYGSYGPWILVNNKRSTRRTTGARRNISIPKTRGVWKARVDKAAANQSGSAIGMGGEELFSNADLILLSKENNPNEKFVEINKMSSATTVLSERNYVEGKSPAGSPNIEGSKVCNKKSVMVGKVDEDLVPEELVLIRKDSTQDDNGNI</sequence>
<dbReference type="GO" id="GO:0003676">
    <property type="term" value="F:nucleic acid binding"/>
    <property type="evidence" value="ECO:0007669"/>
    <property type="project" value="InterPro"/>
</dbReference>
<organism evidence="3 4">
    <name type="scientific">Dendrobium nobile</name>
    <name type="common">Orchid</name>
    <dbReference type="NCBI Taxonomy" id="94219"/>
    <lineage>
        <taxon>Eukaryota</taxon>
        <taxon>Viridiplantae</taxon>
        <taxon>Streptophyta</taxon>
        <taxon>Embryophyta</taxon>
        <taxon>Tracheophyta</taxon>
        <taxon>Spermatophyta</taxon>
        <taxon>Magnoliopsida</taxon>
        <taxon>Liliopsida</taxon>
        <taxon>Asparagales</taxon>
        <taxon>Orchidaceae</taxon>
        <taxon>Epidendroideae</taxon>
        <taxon>Malaxideae</taxon>
        <taxon>Dendrobiinae</taxon>
        <taxon>Dendrobium</taxon>
    </lineage>
</organism>
<dbReference type="AlphaFoldDB" id="A0A8T3C4K8"/>
<evidence type="ECO:0000256" key="1">
    <source>
        <dbReference type="PROSITE-ProRule" id="PRU00047"/>
    </source>
</evidence>
<dbReference type="EMBL" id="JAGYWB010000004">
    <property type="protein sequence ID" value="KAI0524571.1"/>
    <property type="molecule type" value="Genomic_DNA"/>
</dbReference>
<dbReference type="Pfam" id="PF14111">
    <property type="entry name" value="DUF4283"/>
    <property type="match status" value="1"/>
</dbReference>
<proteinExistence type="predicted"/>
<dbReference type="SMART" id="SM00343">
    <property type="entry name" value="ZnF_C2HC"/>
    <property type="match status" value="1"/>
</dbReference>
<dbReference type="PROSITE" id="PS50158">
    <property type="entry name" value="ZF_CCHC"/>
    <property type="match status" value="1"/>
</dbReference>
<evidence type="ECO:0000313" key="4">
    <source>
        <dbReference type="Proteomes" id="UP000829196"/>
    </source>
</evidence>
<dbReference type="PANTHER" id="PTHR31286:SF99">
    <property type="entry name" value="DUF4283 DOMAIN-CONTAINING PROTEIN"/>
    <property type="match status" value="1"/>
</dbReference>
<dbReference type="GO" id="GO:0008270">
    <property type="term" value="F:zinc ion binding"/>
    <property type="evidence" value="ECO:0007669"/>
    <property type="project" value="UniProtKB-KW"/>
</dbReference>
<dbReference type="InterPro" id="IPR036875">
    <property type="entry name" value="Znf_CCHC_sf"/>
</dbReference>
<reference evidence="3" key="1">
    <citation type="journal article" date="2022" name="Front. Genet.">
        <title>Chromosome-Scale Assembly of the Dendrobium nobile Genome Provides Insights Into the Molecular Mechanism of the Biosynthesis of the Medicinal Active Ingredient of Dendrobium.</title>
        <authorList>
            <person name="Xu Q."/>
            <person name="Niu S.-C."/>
            <person name="Li K.-L."/>
            <person name="Zheng P.-J."/>
            <person name="Zhang X.-J."/>
            <person name="Jia Y."/>
            <person name="Liu Y."/>
            <person name="Niu Y.-X."/>
            <person name="Yu L.-H."/>
            <person name="Chen D.-F."/>
            <person name="Zhang G.-Q."/>
        </authorList>
    </citation>
    <scope>NUCLEOTIDE SEQUENCE</scope>
    <source>
        <tissue evidence="3">Leaf</tissue>
    </source>
</reference>
<accession>A0A8T3C4K8</accession>
<keyword evidence="1" id="KW-0863">Zinc-finger</keyword>
<dbReference type="InterPro" id="IPR001878">
    <property type="entry name" value="Znf_CCHC"/>
</dbReference>
<comment type="caution">
    <text evidence="3">The sequence shown here is derived from an EMBL/GenBank/DDBJ whole genome shotgun (WGS) entry which is preliminary data.</text>
</comment>
<dbReference type="OrthoDB" id="1096772at2759"/>
<dbReference type="Gene3D" id="4.10.60.10">
    <property type="entry name" value="Zinc finger, CCHC-type"/>
    <property type="match status" value="1"/>
</dbReference>
<keyword evidence="1" id="KW-0479">Metal-binding</keyword>